<name>A0ABV9PE68_9FLAO</name>
<evidence type="ECO:0000313" key="3">
    <source>
        <dbReference type="Proteomes" id="UP001595935"/>
    </source>
</evidence>
<proteinExistence type="predicted"/>
<gene>
    <name evidence="2" type="ORF">ACFO5S_13785</name>
</gene>
<evidence type="ECO:0000313" key="2">
    <source>
        <dbReference type="EMBL" id="MFC4748524.1"/>
    </source>
</evidence>
<dbReference type="RefSeq" id="WP_213258505.1">
    <property type="nucleotide sequence ID" value="NZ_JAGYWA010000005.1"/>
</dbReference>
<dbReference type="Proteomes" id="UP001595935">
    <property type="component" value="Unassembled WGS sequence"/>
</dbReference>
<keyword evidence="3" id="KW-1185">Reference proteome</keyword>
<dbReference type="EMBL" id="JBHSGV010000005">
    <property type="protein sequence ID" value="MFC4748524.1"/>
    <property type="molecule type" value="Genomic_DNA"/>
</dbReference>
<keyword evidence="1" id="KW-0732">Signal</keyword>
<protein>
    <recommendedName>
        <fullName evidence="4">DUF541 domain-containing protein</fullName>
    </recommendedName>
</protein>
<comment type="caution">
    <text evidence="2">The sequence shown here is derived from an EMBL/GenBank/DDBJ whole genome shotgun (WGS) entry which is preliminary data.</text>
</comment>
<sequence>MKKISLLFLLFCTSIYAQKTELTPVEFYVNYQDLPSVYVPVALRTFNVKVKTAGAIESFKNTKQLADYIKLYGWKRVTDSATVNVEVNLLDFQKKNEEIDKKTVEEKNRDGILERAFEMFTIITNYTGNGNAKITYYKLEDSKKIAIDEELNFSKTIPYKSVENHDLPYLQAQNKKNETAYYNKRLGEYVESSLNQVKNKLNDKFGFNALSLNEQLLILVSKEEGETYKTTIDQVAKKLSEMKADAPINTVVTELEPSIKYLESLKEKYSGSSKTNKTIRYSVHYNLAKIYLYLDQPEKTIVEGEALIKNGLKKEDGESLVEAGKKLLNKFNTLNIRSTHNEINK</sequence>
<feature type="signal peptide" evidence="1">
    <location>
        <begin position="1"/>
        <end position="19"/>
    </location>
</feature>
<evidence type="ECO:0000256" key="1">
    <source>
        <dbReference type="SAM" id="SignalP"/>
    </source>
</evidence>
<accession>A0ABV9PE68</accession>
<reference evidence="3" key="1">
    <citation type="journal article" date="2019" name="Int. J. Syst. Evol. Microbiol.">
        <title>The Global Catalogue of Microorganisms (GCM) 10K type strain sequencing project: providing services to taxonomists for standard genome sequencing and annotation.</title>
        <authorList>
            <consortium name="The Broad Institute Genomics Platform"/>
            <consortium name="The Broad Institute Genome Sequencing Center for Infectious Disease"/>
            <person name="Wu L."/>
            <person name="Ma J."/>
        </authorList>
    </citation>
    <scope>NUCLEOTIDE SEQUENCE [LARGE SCALE GENOMIC DNA]</scope>
    <source>
        <strain evidence="3">WYCCWR 13023</strain>
    </source>
</reference>
<feature type="chain" id="PRO_5046045742" description="DUF541 domain-containing protein" evidence="1">
    <location>
        <begin position="20"/>
        <end position="345"/>
    </location>
</feature>
<evidence type="ECO:0008006" key="4">
    <source>
        <dbReference type="Google" id="ProtNLM"/>
    </source>
</evidence>
<organism evidence="2 3">
    <name type="scientific">Flavobacterium branchiicola</name>
    <dbReference type="NCBI Taxonomy" id="1114875"/>
    <lineage>
        <taxon>Bacteria</taxon>
        <taxon>Pseudomonadati</taxon>
        <taxon>Bacteroidota</taxon>
        <taxon>Flavobacteriia</taxon>
        <taxon>Flavobacteriales</taxon>
        <taxon>Flavobacteriaceae</taxon>
        <taxon>Flavobacterium</taxon>
    </lineage>
</organism>